<dbReference type="HOGENOM" id="CLU_066192_50_1_9"/>
<dbReference type="eggNOG" id="COG3655">
    <property type="taxonomic scope" value="Bacteria"/>
</dbReference>
<name>Q832D4_ENTFA</name>
<dbReference type="PATRIC" id="fig|226185.9.peg.2158"/>
<feature type="domain" description="HTH cro/C1-type" evidence="1">
    <location>
        <begin position="22"/>
        <end position="77"/>
    </location>
</feature>
<protein>
    <submittedName>
        <fullName evidence="2">Transcriptional regulator, Cro/CI family</fullName>
    </submittedName>
</protein>
<dbReference type="PROSITE" id="PS50943">
    <property type="entry name" value="HTH_CROC1"/>
    <property type="match status" value="1"/>
</dbReference>
<evidence type="ECO:0000259" key="1">
    <source>
        <dbReference type="PROSITE" id="PS50943"/>
    </source>
</evidence>
<gene>
    <name evidence="2" type="ordered locus">EF_2304</name>
</gene>
<accession>Q832D4</accession>
<keyword evidence="3" id="KW-1185">Reference proteome</keyword>
<dbReference type="SUPFAM" id="SSF47413">
    <property type="entry name" value="lambda repressor-like DNA-binding domains"/>
    <property type="match status" value="1"/>
</dbReference>
<dbReference type="Pfam" id="PF13443">
    <property type="entry name" value="HTH_26"/>
    <property type="match status" value="1"/>
</dbReference>
<dbReference type="InterPro" id="IPR001387">
    <property type="entry name" value="Cro/C1-type_HTH"/>
</dbReference>
<dbReference type="AlphaFoldDB" id="Q832D4"/>
<dbReference type="Proteomes" id="UP000001415">
    <property type="component" value="Chromosome"/>
</dbReference>
<organism evidence="2 3">
    <name type="scientific">Enterococcus faecalis (strain ATCC 700802 / V583)</name>
    <dbReference type="NCBI Taxonomy" id="226185"/>
    <lineage>
        <taxon>Bacteria</taxon>
        <taxon>Bacillati</taxon>
        <taxon>Bacillota</taxon>
        <taxon>Bacilli</taxon>
        <taxon>Lactobacillales</taxon>
        <taxon>Enterococcaceae</taxon>
        <taxon>Enterococcus</taxon>
    </lineage>
</organism>
<sequence>MLDTKGGQDTAMDTISAIKTRILRLCAERNITINKLATMSALPPSSVKNILYGKSTDPKISTIKKICDGLDMTLIDFFDAPEFENLEPEIK</sequence>
<dbReference type="InterPro" id="IPR010982">
    <property type="entry name" value="Lambda_DNA-bd_dom_sf"/>
</dbReference>
<dbReference type="SMART" id="SM00530">
    <property type="entry name" value="HTH_XRE"/>
    <property type="match status" value="1"/>
</dbReference>
<dbReference type="STRING" id="226185.EF_2304"/>
<dbReference type="SMR" id="Q832D4"/>
<dbReference type="EnsemblBacteria" id="AAO82030">
    <property type="protein sequence ID" value="AAO82030"/>
    <property type="gene ID" value="EF_2304"/>
</dbReference>
<dbReference type="EMBL" id="AE016830">
    <property type="protein sequence ID" value="AAO82030.1"/>
    <property type="molecule type" value="Genomic_DNA"/>
</dbReference>
<evidence type="ECO:0000313" key="2">
    <source>
        <dbReference type="EMBL" id="AAO82030.1"/>
    </source>
</evidence>
<dbReference type="CDD" id="cd00093">
    <property type="entry name" value="HTH_XRE"/>
    <property type="match status" value="1"/>
</dbReference>
<dbReference type="Gene3D" id="1.10.260.40">
    <property type="entry name" value="lambda repressor-like DNA-binding domains"/>
    <property type="match status" value="1"/>
</dbReference>
<evidence type="ECO:0000313" key="3">
    <source>
        <dbReference type="Proteomes" id="UP000001415"/>
    </source>
</evidence>
<reference evidence="2 3" key="1">
    <citation type="journal article" date="2003" name="Science">
        <title>Role of mobile DNA in the evolution of vancomycin-resistant Enterococcus faecalis.</title>
        <authorList>
            <person name="Paulsen I."/>
            <person name="Banerjei L."/>
            <person name="Myers G.S.A."/>
            <person name="Nelson K.E."/>
            <person name="Seshadri R."/>
            <person name="Read T.D."/>
            <person name="Fouts D.E."/>
            <person name="Eisen J.A."/>
            <person name="Gill S.R."/>
            <person name="Heidelberg J.F."/>
            <person name="Tettelin H."/>
            <person name="Dodson R.J."/>
            <person name="Umayam L."/>
            <person name="Brinkac L."/>
            <person name="Beanan M."/>
            <person name="Daugherty S."/>
            <person name="DeBoy R.T."/>
            <person name="Durkin S."/>
            <person name="Kolonay J."/>
            <person name="Madupu R."/>
            <person name="Nelson W."/>
            <person name="Vamathevan J."/>
            <person name="Tran B."/>
            <person name="Upton J."/>
            <person name="Hansen T."/>
            <person name="Shetty J."/>
            <person name="Khouri H."/>
            <person name="Utterback T."/>
            <person name="Radune D."/>
            <person name="Ketchum K.A."/>
            <person name="Dougherty B.A."/>
            <person name="Fraser C.M."/>
        </authorList>
    </citation>
    <scope>NUCLEOTIDE SEQUENCE [LARGE SCALE GENOMIC DNA]</scope>
    <source>
        <strain evidence="3">ATCC 700802 / V583</strain>
    </source>
</reference>
<proteinExistence type="predicted"/>
<dbReference type="KEGG" id="efa:EF2304"/>
<dbReference type="GO" id="GO:0003677">
    <property type="term" value="F:DNA binding"/>
    <property type="evidence" value="ECO:0007669"/>
    <property type="project" value="InterPro"/>
</dbReference>